<organism evidence="5 6">
    <name type="scientific">Martelella mangrovi</name>
    <dbReference type="NCBI Taxonomy" id="1397477"/>
    <lineage>
        <taxon>Bacteria</taxon>
        <taxon>Pseudomonadati</taxon>
        <taxon>Pseudomonadota</taxon>
        <taxon>Alphaproteobacteria</taxon>
        <taxon>Hyphomicrobiales</taxon>
        <taxon>Aurantimonadaceae</taxon>
        <taxon>Martelella</taxon>
    </lineage>
</organism>
<evidence type="ECO:0000256" key="3">
    <source>
        <dbReference type="ARBA" id="ARBA00023163"/>
    </source>
</evidence>
<name>A0ABV2IA72_9HYPH</name>
<dbReference type="Proteomes" id="UP001549164">
    <property type="component" value="Unassembled WGS sequence"/>
</dbReference>
<evidence type="ECO:0000259" key="4">
    <source>
        <dbReference type="SMART" id="SM00895"/>
    </source>
</evidence>
<evidence type="ECO:0000256" key="2">
    <source>
        <dbReference type="ARBA" id="ARBA00023125"/>
    </source>
</evidence>
<dbReference type="GO" id="GO:0003677">
    <property type="term" value="F:DNA binding"/>
    <property type="evidence" value="ECO:0007669"/>
    <property type="project" value="UniProtKB-KW"/>
</dbReference>
<dbReference type="InterPro" id="IPR008920">
    <property type="entry name" value="TF_FadR/GntR_C"/>
</dbReference>
<dbReference type="Pfam" id="PF07729">
    <property type="entry name" value="FCD"/>
    <property type="match status" value="1"/>
</dbReference>
<feature type="domain" description="GntR C-terminal" evidence="4">
    <location>
        <begin position="15"/>
        <end position="142"/>
    </location>
</feature>
<dbReference type="EMBL" id="JBEPLY010000004">
    <property type="protein sequence ID" value="MET3599820.1"/>
    <property type="molecule type" value="Genomic_DNA"/>
</dbReference>
<accession>A0ABV2IA72</accession>
<dbReference type="SMART" id="SM00895">
    <property type="entry name" value="FCD"/>
    <property type="match status" value="1"/>
</dbReference>
<keyword evidence="1" id="KW-0805">Transcription regulation</keyword>
<dbReference type="Gene3D" id="1.20.120.530">
    <property type="entry name" value="GntR ligand-binding domain-like"/>
    <property type="match status" value="1"/>
</dbReference>
<sequence length="164" mass="19031">MEENRLLVPLGNRAFCYEYRMGVEGEAAAMAARNRTSRDLKDIREAMHRLETTHATSEYSFELDFRFHLLVARATKNSFFLMSLERLRDTIYKGMLLAIAPSTTDRQEKNQAIRNQHRAVFEAIAAQDEASARDAMRLHLTKCRQSTVHWANEERELELEAEPI</sequence>
<dbReference type="PANTHER" id="PTHR43537">
    <property type="entry name" value="TRANSCRIPTIONAL REGULATOR, GNTR FAMILY"/>
    <property type="match status" value="1"/>
</dbReference>
<evidence type="ECO:0000256" key="1">
    <source>
        <dbReference type="ARBA" id="ARBA00023015"/>
    </source>
</evidence>
<evidence type="ECO:0000313" key="6">
    <source>
        <dbReference type="Proteomes" id="UP001549164"/>
    </source>
</evidence>
<dbReference type="InterPro" id="IPR011711">
    <property type="entry name" value="GntR_C"/>
</dbReference>
<reference evidence="5 6" key="1">
    <citation type="submission" date="2024-06" db="EMBL/GenBank/DDBJ databases">
        <title>Genomic Encyclopedia of Type Strains, Phase IV (KMG-IV): sequencing the most valuable type-strain genomes for metagenomic binning, comparative biology and taxonomic classification.</title>
        <authorList>
            <person name="Goeker M."/>
        </authorList>
    </citation>
    <scope>NUCLEOTIDE SEQUENCE [LARGE SCALE GENOMIC DNA]</scope>
    <source>
        <strain evidence="5 6">DSM 28102</strain>
    </source>
</reference>
<dbReference type="PANTHER" id="PTHR43537:SF24">
    <property type="entry name" value="GLUCONATE OPERON TRANSCRIPTIONAL REPRESSOR"/>
    <property type="match status" value="1"/>
</dbReference>
<dbReference type="RefSeq" id="WP_354433896.1">
    <property type="nucleotide sequence ID" value="NZ_JBEPLY010000004.1"/>
</dbReference>
<gene>
    <name evidence="5" type="ORF">ABID12_001759</name>
</gene>
<keyword evidence="3" id="KW-0804">Transcription</keyword>
<dbReference type="SUPFAM" id="SSF48008">
    <property type="entry name" value="GntR ligand-binding domain-like"/>
    <property type="match status" value="1"/>
</dbReference>
<comment type="caution">
    <text evidence="5">The sequence shown here is derived from an EMBL/GenBank/DDBJ whole genome shotgun (WGS) entry which is preliminary data.</text>
</comment>
<keyword evidence="2 5" id="KW-0238">DNA-binding</keyword>
<proteinExistence type="predicted"/>
<keyword evidence="6" id="KW-1185">Reference proteome</keyword>
<evidence type="ECO:0000313" key="5">
    <source>
        <dbReference type="EMBL" id="MET3599820.1"/>
    </source>
</evidence>
<protein>
    <submittedName>
        <fullName evidence="5">DNA-binding FadR family transcriptional regulator</fullName>
    </submittedName>
</protein>